<feature type="compositionally biased region" description="Low complexity" evidence="8">
    <location>
        <begin position="254"/>
        <end position="270"/>
    </location>
</feature>
<dbReference type="PANTHER" id="PTHR40626">
    <property type="entry name" value="MIP31509P"/>
    <property type="match status" value="1"/>
</dbReference>
<dbReference type="InterPro" id="IPR051059">
    <property type="entry name" value="VerF-like"/>
</dbReference>
<dbReference type="SMART" id="SM00355">
    <property type="entry name" value="ZnF_C2H2"/>
    <property type="match status" value="2"/>
</dbReference>
<evidence type="ECO:0000256" key="6">
    <source>
        <dbReference type="ARBA" id="ARBA00023242"/>
    </source>
</evidence>
<feature type="compositionally biased region" description="Basic and acidic residues" evidence="8">
    <location>
        <begin position="663"/>
        <end position="672"/>
    </location>
</feature>
<reference evidence="10 11" key="1">
    <citation type="submission" date="2024-03" db="EMBL/GenBank/DDBJ databases">
        <authorList>
            <person name="Brejova B."/>
        </authorList>
    </citation>
    <scope>NUCLEOTIDE SEQUENCE [LARGE SCALE GENOMIC DNA]</scope>
    <source>
        <strain evidence="10 11">CBS 14171</strain>
    </source>
</reference>
<keyword evidence="6" id="KW-0539">Nucleus</keyword>
<feature type="region of interest" description="Disordered" evidence="8">
    <location>
        <begin position="192"/>
        <end position="278"/>
    </location>
</feature>
<protein>
    <recommendedName>
        <fullName evidence="9">C2H2-type domain-containing protein</fullName>
    </recommendedName>
</protein>
<keyword evidence="3" id="KW-0677">Repeat</keyword>
<proteinExistence type="predicted"/>
<feature type="compositionally biased region" description="Polar residues" evidence="8">
    <location>
        <begin position="605"/>
        <end position="617"/>
    </location>
</feature>
<keyword evidence="5" id="KW-0862">Zinc</keyword>
<evidence type="ECO:0000256" key="4">
    <source>
        <dbReference type="ARBA" id="ARBA00022771"/>
    </source>
</evidence>
<evidence type="ECO:0000256" key="7">
    <source>
        <dbReference type="PROSITE-ProRule" id="PRU00042"/>
    </source>
</evidence>
<dbReference type="EMBL" id="OZ022410">
    <property type="protein sequence ID" value="CAK9440983.1"/>
    <property type="molecule type" value="Genomic_DNA"/>
</dbReference>
<feature type="region of interest" description="Disordered" evidence="8">
    <location>
        <begin position="656"/>
        <end position="678"/>
    </location>
</feature>
<feature type="region of interest" description="Disordered" evidence="8">
    <location>
        <begin position="587"/>
        <end position="632"/>
    </location>
</feature>
<evidence type="ECO:0000313" key="10">
    <source>
        <dbReference type="EMBL" id="CAK9440983.1"/>
    </source>
</evidence>
<gene>
    <name evidence="10" type="ORF">LODBEIA_P48520</name>
</gene>
<dbReference type="Pfam" id="PF00096">
    <property type="entry name" value="zf-C2H2"/>
    <property type="match status" value="2"/>
</dbReference>
<evidence type="ECO:0000256" key="1">
    <source>
        <dbReference type="ARBA" id="ARBA00004123"/>
    </source>
</evidence>
<feature type="domain" description="C2H2-type" evidence="9">
    <location>
        <begin position="705"/>
        <end position="730"/>
    </location>
</feature>
<feature type="compositionally biased region" description="Low complexity" evidence="8">
    <location>
        <begin position="618"/>
        <end position="632"/>
    </location>
</feature>
<dbReference type="RefSeq" id="XP_066831790.1">
    <property type="nucleotide sequence ID" value="XM_066975119.1"/>
</dbReference>
<evidence type="ECO:0000256" key="8">
    <source>
        <dbReference type="SAM" id="MobiDB-lite"/>
    </source>
</evidence>
<sequence length="735" mass="81226">MDKFLLSSPTQLAQPYNYDESSILNSNSIGRNPPFDMFDNSNSAASTSANPLVVPHQHSYQQQHQQQQQPPPQQQSRSNTPNSHSHNHFQQFPQQNEQSQPLLAQFHTTAASGTNKHSTYNSLNETTIYENEVVPVSTNLPDNKFYITDENGLGINVIDSDKVDFANHSRNTSIDDNLPTFNMPNNYQIHHHQHQDSVISVNQDPPTSNSNSHIPHSVSLNTLYSFESGHSFDSPMHQHQQQQPPPPPPPPPQQQQQSQNGHNYQSQSQQFASTPRRIGRNSASLSLYNTPLKTDSFSPINLATTSSAFANKITKTPANKSLKGHSRSRSKVSLDAAAAALASKTNSSSSYNSTLNPFYTPSQATTSFDDDSNCGGGCVSGAGRFGDVTATPLKSPNSNQIKHSQSTFFSPFGNDALDSLNDDDEDDAVKQLKKAKSFSSLKRKQRRESQIRPLGLNNSLNENTLSSSAIISTKSERQLALPRSHKIDLLSPDFDRTPDDYPALDKKITSNLNLSVSPYNPHRKNIVNIEFPSASMNLNASINLARSEDEDYSSTMVSPPTTNTATPNLLPPMATFSNDLLKNAAKKSTLNEQHGESDKAEKSLAYSSCSSRTGGKTSKSPFSSSSSSNNSINSLKEEIDEDGTVTIPIPSDLLVTRPTVRNNRSDKNDKVDPKKKHKCPICDSRFQRPEHVKRHLKSHSSEKPYHCEEPDCGKQFNRKDNLKAHLKKIHGIMQS</sequence>
<feature type="compositionally biased region" description="Polar residues" evidence="8">
    <location>
        <begin position="7"/>
        <end position="30"/>
    </location>
</feature>
<evidence type="ECO:0000313" key="11">
    <source>
        <dbReference type="Proteomes" id="UP001497383"/>
    </source>
</evidence>
<dbReference type="PANTHER" id="PTHR40626:SF11">
    <property type="entry name" value="ZINC FINGER PROTEIN YPR022C"/>
    <property type="match status" value="1"/>
</dbReference>
<name>A0ABP0ZR36_9ASCO</name>
<evidence type="ECO:0000256" key="5">
    <source>
        <dbReference type="ARBA" id="ARBA00022833"/>
    </source>
</evidence>
<feature type="domain" description="C2H2-type" evidence="9">
    <location>
        <begin position="677"/>
        <end position="704"/>
    </location>
</feature>
<dbReference type="PROSITE" id="PS00028">
    <property type="entry name" value="ZINC_FINGER_C2H2_1"/>
    <property type="match status" value="2"/>
</dbReference>
<feature type="compositionally biased region" description="Basic and acidic residues" evidence="8">
    <location>
        <begin position="593"/>
        <end position="602"/>
    </location>
</feature>
<feature type="compositionally biased region" description="Polar residues" evidence="8">
    <location>
        <begin position="196"/>
        <end position="225"/>
    </location>
</feature>
<feature type="compositionally biased region" description="Low complexity" evidence="8">
    <location>
        <begin position="40"/>
        <end position="68"/>
    </location>
</feature>
<dbReference type="InterPro" id="IPR036236">
    <property type="entry name" value="Znf_C2H2_sf"/>
</dbReference>
<dbReference type="InterPro" id="IPR013087">
    <property type="entry name" value="Znf_C2H2_type"/>
</dbReference>
<comment type="subcellular location">
    <subcellularLocation>
        <location evidence="1">Nucleus</location>
    </subcellularLocation>
</comment>
<feature type="compositionally biased region" description="Low complexity" evidence="8">
    <location>
        <begin position="88"/>
        <end position="98"/>
    </location>
</feature>
<feature type="region of interest" description="Disordered" evidence="8">
    <location>
        <begin position="551"/>
        <end position="575"/>
    </location>
</feature>
<keyword evidence="2" id="KW-0479">Metal-binding</keyword>
<evidence type="ECO:0000256" key="3">
    <source>
        <dbReference type="ARBA" id="ARBA00022737"/>
    </source>
</evidence>
<dbReference type="Gene3D" id="3.30.160.60">
    <property type="entry name" value="Classic Zinc Finger"/>
    <property type="match status" value="2"/>
</dbReference>
<feature type="region of interest" description="Disordered" evidence="8">
    <location>
        <begin position="1"/>
        <end position="98"/>
    </location>
</feature>
<accession>A0ABP0ZR36</accession>
<keyword evidence="4 7" id="KW-0863">Zinc-finger</keyword>
<evidence type="ECO:0000259" key="9">
    <source>
        <dbReference type="PROSITE" id="PS50157"/>
    </source>
</evidence>
<feature type="compositionally biased region" description="Pro residues" evidence="8">
    <location>
        <begin position="243"/>
        <end position="253"/>
    </location>
</feature>
<dbReference type="SUPFAM" id="SSF57667">
    <property type="entry name" value="beta-beta-alpha zinc fingers"/>
    <property type="match status" value="1"/>
</dbReference>
<organism evidence="10 11">
    <name type="scientific">Lodderomyces beijingensis</name>
    <dbReference type="NCBI Taxonomy" id="1775926"/>
    <lineage>
        <taxon>Eukaryota</taxon>
        <taxon>Fungi</taxon>
        <taxon>Dikarya</taxon>
        <taxon>Ascomycota</taxon>
        <taxon>Saccharomycotina</taxon>
        <taxon>Pichiomycetes</taxon>
        <taxon>Debaryomycetaceae</taxon>
        <taxon>Candida/Lodderomyces clade</taxon>
        <taxon>Lodderomyces</taxon>
    </lineage>
</organism>
<keyword evidence="11" id="KW-1185">Reference proteome</keyword>
<feature type="compositionally biased region" description="Low complexity" evidence="8">
    <location>
        <begin position="559"/>
        <end position="572"/>
    </location>
</feature>
<dbReference type="Proteomes" id="UP001497383">
    <property type="component" value="Chromosome 6"/>
</dbReference>
<dbReference type="GeneID" id="92210048"/>
<evidence type="ECO:0000256" key="2">
    <source>
        <dbReference type="ARBA" id="ARBA00022723"/>
    </source>
</evidence>
<dbReference type="PROSITE" id="PS50157">
    <property type="entry name" value="ZINC_FINGER_C2H2_2"/>
    <property type="match status" value="2"/>
</dbReference>